<organism evidence="2 3">
    <name type="scientific">Nocardia jinanensis</name>
    <dbReference type="NCBI Taxonomy" id="382504"/>
    <lineage>
        <taxon>Bacteria</taxon>
        <taxon>Bacillati</taxon>
        <taxon>Actinomycetota</taxon>
        <taxon>Actinomycetes</taxon>
        <taxon>Mycobacteriales</taxon>
        <taxon>Nocardiaceae</taxon>
        <taxon>Nocardia</taxon>
    </lineage>
</organism>
<feature type="region of interest" description="Disordered" evidence="1">
    <location>
        <begin position="1"/>
        <end position="22"/>
    </location>
</feature>
<dbReference type="EMBL" id="BMMH01000018">
    <property type="protein sequence ID" value="GGL35964.1"/>
    <property type="molecule type" value="Genomic_DNA"/>
</dbReference>
<evidence type="ECO:0000313" key="3">
    <source>
        <dbReference type="Proteomes" id="UP000638263"/>
    </source>
</evidence>
<evidence type="ECO:0000313" key="2">
    <source>
        <dbReference type="EMBL" id="GGL35964.1"/>
    </source>
</evidence>
<proteinExistence type="predicted"/>
<evidence type="ECO:0000256" key="1">
    <source>
        <dbReference type="SAM" id="MobiDB-lite"/>
    </source>
</evidence>
<comment type="caution">
    <text evidence="2">The sequence shown here is derived from an EMBL/GenBank/DDBJ whole genome shotgun (WGS) entry which is preliminary data.</text>
</comment>
<name>A0A917VYA6_9NOCA</name>
<reference evidence="2" key="2">
    <citation type="submission" date="2020-09" db="EMBL/GenBank/DDBJ databases">
        <authorList>
            <person name="Sun Q."/>
            <person name="Zhou Y."/>
        </authorList>
    </citation>
    <scope>NUCLEOTIDE SEQUENCE</scope>
    <source>
        <strain evidence="2">CGMCC 4.3508</strain>
    </source>
</reference>
<keyword evidence="3" id="KW-1185">Reference proteome</keyword>
<sequence>MVTVTPTGPSAAPAGTTTVSTPSFTTVGVAELAPKDTEVAVARPDPVSVTVSPPAVTPETGDRPDLNGGPM</sequence>
<reference evidence="2" key="1">
    <citation type="journal article" date="2014" name="Int. J. Syst. Evol. Microbiol.">
        <title>Complete genome sequence of Corynebacterium casei LMG S-19264T (=DSM 44701T), isolated from a smear-ripened cheese.</title>
        <authorList>
            <consortium name="US DOE Joint Genome Institute (JGI-PGF)"/>
            <person name="Walter F."/>
            <person name="Albersmeier A."/>
            <person name="Kalinowski J."/>
            <person name="Ruckert C."/>
        </authorList>
    </citation>
    <scope>NUCLEOTIDE SEQUENCE</scope>
    <source>
        <strain evidence="2">CGMCC 4.3508</strain>
    </source>
</reference>
<feature type="region of interest" description="Disordered" evidence="1">
    <location>
        <begin position="37"/>
        <end position="71"/>
    </location>
</feature>
<dbReference type="AlphaFoldDB" id="A0A917VYA6"/>
<dbReference type="Proteomes" id="UP000638263">
    <property type="component" value="Unassembled WGS sequence"/>
</dbReference>
<protein>
    <submittedName>
        <fullName evidence="2">Uncharacterized protein</fullName>
    </submittedName>
</protein>
<gene>
    <name evidence="2" type="ORF">GCM10011588_58500</name>
</gene>
<accession>A0A917VYA6</accession>
<feature type="compositionally biased region" description="Low complexity" evidence="1">
    <location>
        <begin position="46"/>
        <end position="58"/>
    </location>
</feature>